<protein>
    <submittedName>
        <fullName evidence="1">Uncharacterized protein</fullName>
    </submittedName>
</protein>
<comment type="caution">
    <text evidence="1">The sequence shown here is derived from an EMBL/GenBank/DDBJ whole genome shotgun (WGS) entry which is preliminary data.</text>
</comment>
<accession>A0ACB8W663</accession>
<reference evidence="1" key="1">
    <citation type="submission" date="2022-04" db="EMBL/GenBank/DDBJ databases">
        <title>Jade perch genome.</title>
        <authorList>
            <person name="Chao B."/>
        </authorList>
    </citation>
    <scope>NUCLEOTIDE SEQUENCE</scope>
    <source>
        <strain evidence="1">CB-2022</strain>
    </source>
</reference>
<sequence>MVKYMRQHGELKPEEVLSESDASMDRQDFGEMSDYSSFGDVLYSKCSAMDQIGTFMKNVQVLLDAANYIENNEKNSGKCEHGYASTYPATQTAHQQKQRKFKNRKLDSIHNRERTLLDCVSSHRRAHLRLCLERLKSLIPLGPDCSRHTTLGLLNKAKAHIKKLEDMDRRSQHQLETLEREQRHLQRQLAQLQSHGERERVRTDSLGSRMDSDRSESDRGWSEEIEVDVESTEFSHGEMDSVSTSGASDLDDHSSRQSSASDEGYSTCSLKLAFSA</sequence>
<gene>
    <name evidence="1" type="ORF">L3Q82_011916</name>
</gene>
<keyword evidence="2" id="KW-1185">Reference proteome</keyword>
<dbReference type="Proteomes" id="UP000831701">
    <property type="component" value="Chromosome 14"/>
</dbReference>
<organism evidence="1 2">
    <name type="scientific">Scortum barcoo</name>
    <name type="common">barcoo grunter</name>
    <dbReference type="NCBI Taxonomy" id="214431"/>
    <lineage>
        <taxon>Eukaryota</taxon>
        <taxon>Metazoa</taxon>
        <taxon>Chordata</taxon>
        <taxon>Craniata</taxon>
        <taxon>Vertebrata</taxon>
        <taxon>Euteleostomi</taxon>
        <taxon>Actinopterygii</taxon>
        <taxon>Neopterygii</taxon>
        <taxon>Teleostei</taxon>
        <taxon>Neoteleostei</taxon>
        <taxon>Acanthomorphata</taxon>
        <taxon>Eupercaria</taxon>
        <taxon>Centrarchiformes</taxon>
        <taxon>Terapontoidei</taxon>
        <taxon>Terapontidae</taxon>
        <taxon>Scortum</taxon>
    </lineage>
</organism>
<evidence type="ECO:0000313" key="2">
    <source>
        <dbReference type="Proteomes" id="UP000831701"/>
    </source>
</evidence>
<proteinExistence type="predicted"/>
<name>A0ACB8W663_9TELE</name>
<evidence type="ECO:0000313" key="1">
    <source>
        <dbReference type="EMBL" id="KAI3363288.1"/>
    </source>
</evidence>
<dbReference type="EMBL" id="CM041544">
    <property type="protein sequence ID" value="KAI3363288.1"/>
    <property type="molecule type" value="Genomic_DNA"/>
</dbReference>